<evidence type="ECO:0000256" key="2">
    <source>
        <dbReference type="ARBA" id="ARBA00022741"/>
    </source>
</evidence>
<dbReference type="InterPro" id="IPR018027">
    <property type="entry name" value="Asn/Gln_amidotransferase"/>
</dbReference>
<evidence type="ECO:0000256" key="1">
    <source>
        <dbReference type="ARBA" id="ARBA00022598"/>
    </source>
</evidence>
<dbReference type="GO" id="GO:0005524">
    <property type="term" value="F:ATP binding"/>
    <property type="evidence" value="ECO:0007669"/>
    <property type="project" value="UniProtKB-KW"/>
</dbReference>
<gene>
    <name evidence="6" type="ORF">MNBD_CPR01-582</name>
</gene>
<organism evidence="6">
    <name type="scientific">hydrothermal vent metagenome</name>
    <dbReference type="NCBI Taxonomy" id="652676"/>
    <lineage>
        <taxon>unclassified sequences</taxon>
        <taxon>metagenomes</taxon>
        <taxon>ecological metagenomes</taxon>
    </lineage>
</organism>
<dbReference type="GO" id="GO:0016884">
    <property type="term" value="F:carbon-nitrogen ligase activity, with glutamine as amido-N-donor"/>
    <property type="evidence" value="ECO:0007669"/>
    <property type="project" value="InterPro"/>
</dbReference>
<feature type="non-terminal residue" evidence="6">
    <location>
        <position position="1"/>
    </location>
</feature>
<proteinExistence type="predicted"/>
<dbReference type="Gene3D" id="1.10.10.410">
    <property type="match status" value="1"/>
</dbReference>
<keyword evidence="3" id="KW-0067">ATP-binding</keyword>
<keyword evidence="4" id="KW-0648">Protein biosynthesis</keyword>
<evidence type="ECO:0000313" key="6">
    <source>
        <dbReference type="EMBL" id="VAW32766.1"/>
    </source>
</evidence>
<reference evidence="6" key="1">
    <citation type="submission" date="2018-06" db="EMBL/GenBank/DDBJ databases">
        <authorList>
            <person name="Zhirakovskaya E."/>
        </authorList>
    </citation>
    <scope>NUCLEOTIDE SEQUENCE</scope>
</reference>
<feature type="domain" description="Asn/Gln amidotransferase" evidence="5">
    <location>
        <begin position="2"/>
        <end position="49"/>
    </location>
</feature>
<evidence type="ECO:0000259" key="5">
    <source>
        <dbReference type="Pfam" id="PF02637"/>
    </source>
</evidence>
<accession>A0A3B0VKY0</accession>
<dbReference type="AlphaFoldDB" id="A0A3B0VKY0"/>
<dbReference type="Pfam" id="PF02637">
    <property type="entry name" value="GatB_Yqey"/>
    <property type="match status" value="1"/>
</dbReference>
<dbReference type="GO" id="GO:0006412">
    <property type="term" value="P:translation"/>
    <property type="evidence" value="ECO:0007669"/>
    <property type="project" value="UniProtKB-KW"/>
</dbReference>
<dbReference type="InterPro" id="IPR023168">
    <property type="entry name" value="GatB_Yqey_C_2"/>
</dbReference>
<name>A0A3B0VKY0_9ZZZZ</name>
<keyword evidence="2" id="KW-0547">Nucleotide-binding</keyword>
<dbReference type="EMBL" id="UOEV01000065">
    <property type="protein sequence ID" value="VAW32766.1"/>
    <property type="molecule type" value="Genomic_DNA"/>
</dbReference>
<evidence type="ECO:0000256" key="4">
    <source>
        <dbReference type="ARBA" id="ARBA00022917"/>
    </source>
</evidence>
<evidence type="ECO:0000256" key="3">
    <source>
        <dbReference type="ARBA" id="ARBA00022840"/>
    </source>
</evidence>
<protein>
    <recommendedName>
        <fullName evidence="5">Asn/Gln amidotransferase domain-containing protein</fullName>
    </recommendedName>
</protein>
<keyword evidence="1" id="KW-0436">Ligase</keyword>
<sequence length="55" mass="5994">AVLTANSDVADEYRSGKENALQYLIGQSMKESRGSGNPELLRKILIERISNGSNV</sequence>